<feature type="compositionally biased region" description="Basic and acidic residues" evidence="1">
    <location>
        <begin position="131"/>
        <end position="140"/>
    </location>
</feature>
<feature type="region of interest" description="Disordered" evidence="1">
    <location>
        <begin position="21"/>
        <end position="47"/>
    </location>
</feature>
<dbReference type="EMBL" id="JACBYE010000054">
    <property type="protein sequence ID" value="NYS95089.1"/>
    <property type="molecule type" value="Genomic_DNA"/>
</dbReference>
<dbReference type="RefSeq" id="WP_179914318.1">
    <property type="nucleotide sequence ID" value="NZ_JACBYE010000054.1"/>
</dbReference>
<accession>A0A853EX30</accession>
<evidence type="ECO:0000313" key="2">
    <source>
        <dbReference type="EMBL" id="NYS95089.1"/>
    </source>
</evidence>
<feature type="region of interest" description="Disordered" evidence="1">
    <location>
        <begin position="57"/>
        <end position="76"/>
    </location>
</feature>
<feature type="compositionally biased region" description="Low complexity" evidence="1">
    <location>
        <begin position="155"/>
        <end position="169"/>
    </location>
</feature>
<feature type="region of interest" description="Disordered" evidence="1">
    <location>
        <begin position="98"/>
        <end position="185"/>
    </location>
</feature>
<gene>
    <name evidence="2" type="ORF">HZZ10_16355</name>
</gene>
<feature type="compositionally biased region" description="Polar residues" evidence="1">
    <location>
        <begin position="143"/>
        <end position="152"/>
    </location>
</feature>
<dbReference type="Proteomes" id="UP000561011">
    <property type="component" value="Unassembled WGS sequence"/>
</dbReference>
<feature type="non-terminal residue" evidence="2">
    <location>
        <position position="1"/>
    </location>
</feature>
<reference evidence="2 3" key="1">
    <citation type="submission" date="2020-07" db="EMBL/GenBank/DDBJ databases">
        <title>MOT database genomes.</title>
        <authorList>
            <person name="Joseph S."/>
            <person name="Aduse-Opoku J."/>
            <person name="Hashim A."/>
            <person name="Wade W."/>
            <person name="Curtis M."/>
        </authorList>
    </citation>
    <scope>NUCLEOTIDE SEQUENCE [LARGE SCALE GENOMIC DNA]</scope>
    <source>
        <strain evidence="2 3">DSM 100099</strain>
    </source>
</reference>
<dbReference type="AlphaFoldDB" id="A0A853EX30"/>
<protein>
    <submittedName>
        <fullName evidence="2">Uncharacterized protein</fullName>
    </submittedName>
</protein>
<feature type="compositionally biased region" description="Polar residues" evidence="1">
    <location>
        <begin position="62"/>
        <end position="75"/>
    </location>
</feature>
<evidence type="ECO:0000256" key="1">
    <source>
        <dbReference type="SAM" id="MobiDB-lite"/>
    </source>
</evidence>
<proteinExistence type="predicted"/>
<organism evidence="2 3">
    <name type="scientific">Sanguibacter inulinus</name>
    <dbReference type="NCBI Taxonomy" id="60922"/>
    <lineage>
        <taxon>Bacteria</taxon>
        <taxon>Bacillati</taxon>
        <taxon>Actinomycetota</taxon>
        <taxon>Actinomycetes</taxon>
        <taxon>Micrococcales</taxon>
        <taxon>Sanguibacteraceae</taxon>
        <taxon>Sanguibacter</taxon>
    </lineage>
</organism>
<sequence length="185" mass="18912">PLFLPEPAPVLATAPVAEPVAWAPAPSPSGSTLPDLASGSWNPAPVPDTALAELGKIAGSGDSWTPPGQISSDMSSMLAMRSNIQEQALAELSQLSSYRPAAVETSQGGGLTRRTRGEVAESTDDLASQKISRDAAELRSRLSAFQSATSRGRQAPEADGPTAEAPAPAGGLGTQYVPDSAPQPR</sequence>
<comment type="caution">
    <text evidence="2">The sequence shown here is derived from an EMBL/GenBank/DDBJ whole genome shotgun (WGS) entry which is preliminary data.</text>
</comment>
<keyword evidence="3" id="KW-1185">Reference proteome</keyword>
<evidence type="ECO:0000313" key="3">
    <source>
        <dbReference type="Proteomes" id="UP000561011"/>
    </source>
</evidence>
<name>A0A853EX30_9MICO</name>